<dbReference type="RefSeq" id="WP_191724816.1">
    <property type="nucleotide sequence ID" value="NZ_JACSQK010000013.1"/>
</dbReference>
<dbReference type="Proteomes" id="UP000634919">
    <property type="component" value="Unassembled WGS sequence"/>
</dbReference>
<reference evidence="1 2" key="1">
    <citation type="submission" date="2020-08" db="EMBL/GenBank/DDBJ databases">
        <title>A Genomic Blueprint of the Chicken Gut Microbiome.</title>
        <authorList>
            <person name="Gilroy R."/>
            <person name="Ravi A."/>
            <person name="Getino M."/>
            <person name="Pursley I."/>
            <person name="Horton D.L."/>
            <person name="Alikhan N.-F."/>
            <person name="Baker D."/>
            <person name="Gharbi K."/>
            <person name="Hall N."/>
            <person name="Watson M."/>
            <person name="Adriaenssens E.M."/>
            <person name="Foster-Nyarko E."/>
            <person name="Jarju S."/>
            <person name="Secka A."/>
            <person name="Antonio M."/>
            <person name="Oren A."/>
            <person name="Chaudhuri R."/>
            <person name="La Ragione R.M."/>
            <person name="Hildebrand F."/>
            <person name="Pallen M.J."/>
        </authorList>
    </citation>
    <scope>NUCLEOTIDE SEQUENCE [LARGE SCALE GENOMIC DNA]</scope>
    <source>
        <strain evidence="1 2">Sa2CVA6</strain>
    </source>
</reference>
<name>A0ABR8SFZ5_9BURK</name>
<evidence type="ECO:0000313" key="1">
    <source>
        <dbReference type="EMBL" id="MBD7962401.1"/>
    </source>
</evidence>
<evidence type="ECO:0000313" key="2">
    <source>
        <dbReference type="Proteomes" id="UP000634919"/>
    </source>
</evidence>
<accession>A0ABR8SFZ5</accession>
<dbReference type="EMBL" id="JACSQK010000013">
    <property type="protein sequence ID" value="MBD7962401.1"/>
    <property type="molecule type" value="Genomic_DNA"/>
</dbReference>
<keyword evidence="2" id="KW-1185">Reference proteome</keyword>
<comment type="caution">
    <text evidence="1">The sequence shown here is derived from an EMBL/GenBank/DDBJ whole genome shotgun (WGS) entry which is preliminary data.</text>
</comment>
<protein>
    <submittedName>
        <fullName evidence="1">Uncharacterized protein</fullName>
    </submittedName>
</protein>
<organism evidence="1 2">
    <name type="scientific">Comamonas avium</name>
    <dbReference type="NCBI Taxonomy" id="2762231"/>
    <lineage>
        <taxon>Bacteria</taxon>
        <taxon>Pseudomonadati</taxon>
        <taxon>Pseudomonadota</taxon>
        <taxon>Betaproteobacteria</taxon>
        <taxon>Burkholderiales</taxon>
        <taxon>Comamonadaceae</taxon>
        <taxon>Comamonas</taxon>
    </lineage>
</organism>
<proteinExistence type="predicted"/>
<gene>
    <name evidence="1" type="ORF">H9646_18195</name>
</gene>
<sequence>MNPNPSLIDLATAEAELKRWDDAYANDSSNNPNKYEAQRRDARRAVRRISENLKNLGVIEKSESEKLTDELDRLYPNAHSKKKVNYNGVMYQIRYFPLEKSRSRKTVKEWGHEWVEL</sequence>